<dbReference type="AlphaFoldDB" id="A0A4R9BGX1"/>
<gene>
    <name evidence="1" type="ORF">E3T48_00050</name>
</gene>
<organism evidence="1 2">
    <name type="scientific">Cryobacterium fucosi</name>
    <dbReference type="NCBI Taxonomy" id="1259157"/>
    <lineage>
        <taxon>Bacteria</taxon>
        <taxon>Bacillati</taxon>
        <taxon>Actinomycetota</taxon>
        <taxon>Actinomycetes</taxon>
        <taxon>Micrococcales</taxon>
        <taxon>Microbacteriaceae</taxon>
        <taxon>Cryobacterium</taxon>
    </lineage>
</organism>
<comment type="caution">
    <text evidence="1">The sequence shown here is derived from an EMBL/GenBank/DDBJ whole genome shotgun (WGS) entry which is preliminary data.</text>
</comment>
<reference evidence="1 2" key="1">
    <citation type="submission" date="2019-03" db="EMBL/GenBank/DDBJ databases">
        <title>Genomics of glacier-inhabiting Cryobacterium strains.</title>
        <authorList>
            <person name="Liu Q."/>
            <person name="Xin Y.-H."/>
        </authorList>
    </citation>
    <scope>NUCLEOTIDE SEQUENCE [LARGE SCALE GENOMIC DNA]</scope>
    <source>
        <strain evidence="1 2">Hh4</strain>
    </source>
</reference>
<protein>
    <submittedName>
        <fullName evidence="1">Uncharacterized protein</fullName>
    </submittedName>
</protein>
<evidence type="ECO:0000313" key="2">
    <source>
        <dbReference type="Proteomes" id="UP000298313"/>
    </source>
</evidence>
<keyword evidence="2" id="KW-1185">Reference proteome</keyword>
<name>A0A4R9BGX1_9MICO</name>
<proteinExistence type="predicted"/>
<dbReference type="RefSeq" id="WP_134521860.1">
    <property type="nucleotide sequence ID" value="NZ_SOHH01000003.1"/>
</dbReference>
<dbReference type="EMBL" id="SOHH01000003">
    <property type="protein sequence ID" value="TFD83955.1"/>
    <property type="molecule type" value="Genomic_DNA"/>
</dbReference>
<accession>A0A4R9BGX1</accession>
<dbReference type="Proteomes" id="UP000298313">
    <property type="component" value="Unassembled WGS sequence"/>
</dbReference>
<evidence type="ECO:0000313" key="1">
    <source>
        <dbReference type="EMBL" id="TFD83955.1"/>
    </source>
</evidence>
<sequence length="122" mass="13747">MTIHGRSGNNPIDVDYPEPMWVELGRRVDVFAREAVQFATEDLDALLEPLDFPAPQKCSKPKCTDPAEWLLVHTCCQEEYIYCTMHTGFTRIRLKSVPSMCAHCTAPLMVSDVQFNPMVGVS</sequence>